<accession>A0ABD0LB71</accession>
<protein>
    <submittedName>
        <fullName evidence="1">Uncharacterized protein</fullName>
    </submittedName>
</protein>
<dbReference type="Proteomes" id="UP001519460">
    <property type="component" value="Unassembled WGS sequence"/>
</dbReference>
<sequence length="69" mass="8127">MRREWPADDVSASCSRQMEYGGRFCLGLQLLACSFRTHFQVGKLEYTGLRRRVRVHMGKKVIQDKPRRN</sequence>
<keyword evidence="2" id="KW-1185">Reference proteome</keyword>
<organism evidence="1 2">
    <name type="scientific">Batillaria attramentaria</name>
    <dbReference type="NCBI Taxonomy" id="370345"/>
    <lineage>
        <taxon>Eukaryota</taxon>
        <taxon>Metazoa</taxon>
        <taxon>Spiralia</taxon>
        <taxon>Lophotrochozoa</taxon>
        <taxon>Mollusca</taxon>
        <taxon>Gastropoda</taxon>
        <taxon>Caenogastropoda</taxon>
        <taxon>Sorbeoconcha</taxon>
        <taxon>Cerithioidea</taxon>
        <taxon>Batillariidae</taxon>
        <taxon>Batillaria</taxon>
    </lineage>
</organism>
<dbReference type="EMBL" id="JACVVK020000066">
    <property type="protein sequence ID" value="KAK7496536.1"/>
    <property type="molecule type" value="Genomic_DNA"/>
</dbReference>
<evidence type="ECO:0000313" key="2">
    <source>
        <dbReference type="Proteomes" id="UP001519460"/>
    </source>
</evidence>
<proteinExistence type="predicted"/>
<reference evidence="1 2" key="1">
    <citation type="journal article" date="2023" name="Sci. Data">
        <title>Genome assembly of the Korean intertidal mud-creeper Batillaria attramentaria.</title>
        <authorList>
            <person name="Patra A.K."/>
            <person name="Ho P.T."/>
            <person name="Jun S."/>
            <person name="Lee S.J."/>
            <person name="Kim Y."/>
            <person name="Won Y.J."/>
        </authorList>
    </citation>
    <scope>NUCLEOTIDE SEQUENCE [LARGE SCALE GENOMIC DNA]</scope>
    <source>
        <strain evidence="1">Wonlab-2016</strain>
    </source>
</reference>
<evidence type="ECO:0000313" key="1">
    <source>
        <dbReference type="EMBL" id="KAK7496536.1"/>
    </source>
</evidence>
<comment type="caution">
    <text evidence="1">The sequence shown here is derived from an EMBL/GenBank/DDBJ whole genome shotgun (WGS) entry which is preliminary data.</text>
</comment>
<dbReference type="AlphaFoldDB" id="A0ABD0LB71"/>
<gene>
    <name evidence="1" type="ORF">BaRGS_00012188</name>
</gene>
<name>A0ABD0LB71_9CAEN</name>